<protein>
    <recommendedName>
        <fullName evidence="1">ABM domain-containing protein</fullName>
    </recommendedName>
</protein>
<dbReference type="Proteomes" id="UP000078387">
    <property type="component" value="Unassembled WGS sequence"/>
</dbReference>
<dbReference type="VEuPathDB" id="AmoebaDB:EHI8A_102710"/>
<dbReference type="InterPro" id="IPR007138">
    <property type="entry name" value="ABM_dom"/>
</dbReference>
<dbReference type="SUPFAM" id="SSF54909">
    <property type="entry name" value="Dimeric alpha+beta barrel"/>
    <property type="match status" value="1"/>
</dbReference>
<dbReference type="EMBL" id="BDEQ01000001">
    <property type="protein sequence ID" value="GAT95113.1"/>
    <property type="molecule type" value="Genomic_DNA"/>
</dbReference>
<evidence type="ECO:0000259" key="1">
    <source>
        <dbReference type="PROSITE" id="PS51725"/>
    </source>
</evidence>
<proteinExistence type="predicted"/>
<dbReference type="VEuPathDB" id="AmoebaDB:EHI5A_145100"/>
<evidence type="ECO:0000313" key="2">
    <source>
        <dbReference type="EMBL" id="GAT95113.1"/>
    </source>
</evidence>
<dbReference type="InterPro" id="IPR050744">
    <property type="entry name" value="AI-2_Isomerase_LsrG"/>
</dbReference>
<gene>
    <name evidence="2" type="ORF">CL6EHI_085050</name>
</gene>
<dbReference type="VEuPathDB" id="AmoebaDB:KM1_175780"/>
<reference evidence="2 3" key="1">
    <citation type="submission" date="2016-05" db="EMBL/GenBank/DDBJ databases">
        <title>First whole genome sequencing of Entamoeba histolytica HM1:IMSS-clone-6.</title>
        <authorList>
            <person name="Mukherjee Avik.K."/>
            <person name="Izumyama S."/>
            <person name="Nakada-Tsukui K."/>
            <person name="Nozaki T."/>
        </authorList>
    </citation>
    <scope>NUCLEOTIDE SEQUENCE [LARGE SCALE GENOMIC DNA]</scope>
    <source>
        <strain evidence="2 3">HM1:IMSS clone 6</strain>
    </source>
</reference>
<dbReference type="GO" id="GO:0003824">
    <property type="term" value="F:catalytic activity"/>
    <property type="evidence" value="ECO:0007669"/>
    <property type="project" value="TreeGrafter"/>
</dbReference>
<dbReference type="OMA" id="HARVQCK"/>
<dbReference type="PANTHER" id="PTHR33336:SF15">
    <property type="entry name" value="ABM DOMAIN-CONTAINING PROTEIN"/>
    <property type="match status" value="1"/>
</dbReference>
<evidence type="ECO:0000313" key="3">
    <source>
        <dbReference type="Proteomes" id="UP000078387"/>
    </source>
</evidence>
<accession>A0A5K1VU00</accession>
<dbReference type="AlphaFoldDB" id="A0A5K1VU00"/>
<dbReference type="Pfam" id="PF03992">
    <property type="entry name" value="ABM"/>
    <property type="match status" value="1"/>
</dbReference>
<organism evidence="2 3">
    <name type="scientific">Entamoeba histolytica</name>
    <dbReference type="NCBI Taxonomy" id="5759"/>
    <lineage>
        <taxon>Eukaryota</taxon>
        <taxon>Amoebozoa</taxon>
        <taxon>Evosea</taxon>
        <taxon>Archamoebae</taxon>
        <taxon>Mastigamoebida</taxon>
        <taxon>Entamoebidae</taxon>
        <taxon>Entamoeba</taxon>
    </lineage>
</organism>
<dbReference type="PROSITE" id="PS51725">
    <property type="entry name" value="ABM"/>
    <property type="match status" value="1"/>
</dbReference>
<name>A0A5K1VU00_ENTHI</name>
<dbReference type="Gene3D" id="3.30.70.100">
    <property type="match status" value="1"/>
</dbReference>
<comment type="caution">
    <text evidence="2">The sequence shown here is derived from an EMBL/GenBank/DDBJ whole genome shotgun (WGS) entry which is preliminary data.</text>
</comment>
<sequence length="95" mass="10924">MVVIVHCHMYLTEDPELLAEVTTMVNASRKDPGCISYSFVNEVTNTTHYIMIEEWESQEKLDAHMKTTHFAQFINFIKKISTKESNIEVLTATKA</sequence>
<dbReference type="VEuPathDB" id="AmoebaDB:EHI_085050"/>
<dbReference type="InterPro" id="IPR011008">
    <property type="entry name" value="Dimeric_a/b-barrel"/>
</dbReference>
<feature type="domain" description="ABM" evidence="1">
    <location>
        <begin position="1"/>
        <end position="89"/>
    </location>
</feature>
<dbReference type="VEuPathDB" id="AmoebaDB:EHI7A_098350"/>
<dbReference type="PANTHER" id="PTHR33336">
    <property type="entry name" value="QUINOL MONOOXYGENASE YGIN-RELATED"/>
    <property type="match status" value="1"/>
</dbReference>